<dbReference type="AlphaFoldDB" id="A0AAU9L9V9"/>
<organism evidence="2 3">
    <name type="scientific">Peronospora belbahrii</name>
    <dbReference type="NCBI Taxonomy" id="622444"/>
    <lineage>
        <taxon>Eukaryota</taxon>
        <taxon>Sar</taxon>
        <taxon>Stramenopiles</taxon>
        <taxon>Oomycota</taxon>
        <taxon>Peronosporomycetes</taxon>
        <taxon>Peronosporales</taxon>
        <taxon>Peronosporaceae</taxon>
        <taxon>Peronospora</taxon>
    </lineage>
</organism>
<dbReference type="Proteomes" id="UP001160483">
    <property type="component" value="Unassembled WGS sequence"/>
</dbReference>
<dbReference type="PANTHER" id="PTHR33266">
    <property type="entry name" value="CHROMOSOME 15, WHOLE GENOME SHOTGUN SEQUENCE"/>
    <property type="match status" value="1"/>
</dbReference>
<accession>A0AAU9L9V9</accession>
<feature type="compositionally biased region" description="Polar residues" evidence="1">
    <location>
        <begin position="785"/>
        <end position="795"/>
    </location>
</feature>
<comment type="caution">
    <text evidence="2">The sequence shown here is derived from an EMBL/GenBank/DDBJ whole genome shotgun (WGS) entry which is preliminary data.</text>
</comment>
<reference evidence="2" key="1">
    <citation type="submission" date="2021-11" db="EMBL/GenBank/DDBJ databases">
        <authorList>
            <person name="Islam A."/>
            <person name="Islam S."/>
            <person name="Flora M.S."/>
            <person name="Rahman M."/>
            <person name="Ziaur R.M."/>
            <person name="Epstein J.H."/>
            <person name="Hassan M."/>
            <person name="Klassen M."/>
            <person name="Woodard K."/>
            <person name="Webb A."/>
            <person name="Webby R.J."/>
            <person name="El Zowalaty M.E."/>
        </authorList>
    </citation>
    <scope>NUCLEOTIDE SEQUENCE</scope>
    <source>
        <strain evidence="2">Pbs3</strain>
    </source>
</reference>
<dbReference type="PANTHER" id="PTHR33266:SF1">
    <property type="entry name" value="F-BOX DOMAIN-CONTAINING PROTEIN"/>
    <property type="match status" value="1"/>
</dbReference>
<gene>
    <name evidence="2" type="ORF">PBS003_LOCUS7148</name>
</gene>
<evidence type="ECO:0000313" key="2">
    <source>
        <dbReference type="EMBL" id="CAH0480526.1"/>
    </source>
</evidence>
<proteinExistence type="predicted"/>
<evidence type="ECO:0000256" key="1">
    <source>
        <dbReference type="SAM" id="MobiDB-lite"/>
    </source>
</evidence>
<name>A0AAU9L9V9_9STRA</name>
<protein>
    <submittedName>
        <fullName evidence="2">Uncharacterized protein</fullName>
    </submittedName>
</protein>
<feature type="region of interest" description="Disordered" evidence="1">
    <location>
        <begin position="775"/>
        <end position="795"/>
    </location>
</feature>
<evidence type="ECO:0000313" key="3">
    <source>
        <dbReference type="Proteomes" id="UP001160483"/>
    </source>
</evidence>
<sequence length="901" mass="102029">MLCCMQDQLDCLEEIATFVNTRVFELVTKKMQDDKKVAKQIDLLTADCMTHWFNAITKTVIEDQLIVYLAAVINCAYKVHFKVASAVAEATIADAIKQYEHKLLSVPKLTPEEIRQLAKAFTQTEYIGSASYDFKNYVQRCWKMYCRLDFMFKAPYVTVLQSSGFGKSRMVFELARMALEPLSTYKVIYVCARRHSSYGYPLETRELRKWLFPTSCDSTLIGTRLKVISQYAKENWETVQEEWLRLFTNPDADADVCTKLNAFKPKMSPDKKNSTLNSPSEKMVILVIDEARSLLVGTNNRLNHFRLLRHALYRAFTANGGVFGLLIDTNSKISDFTRPVVLDPTGRRGRRNNLVIFPPFVLTHTMDLFWQNHCDAQDLKKRMRGDAAGNLSNKEGMGTDVTAYRGAVTGSEQDAWDALTRMGRPIWYTYAKNTESQAVVVMLAAKKLLLGQNPRSGGYKEGNMFGVASLLCRVGLRPYSTSPFASRAVADLMAVLAYVNFEKEGYVSSYASDPVLALGAIKVWYGLDDALSQFILPQLSKLILNEALDTGGIGEVVARIVLLLAMDKCAIGRECYTGQFLAVHSFLKAFGAEEMPVFTRQMREAPSNTKKAFWTWLSKWDGWQMSFTHFVQLKLEPTVETLWYLLGRRAAGIFPRNQKGADLLIPIFWKKNDSDAASKSETKSDDEADAKVSLILIQVNNHAPHDREFSKSVTTKLCPSFVFGQTIRKTRKSVKDSDNSLSKISVRDVICIHMCVQDEDNTHHRFIYAEKPKDINKKNDRSGAKSASTCSRTKQSTSKEEAEELRFTLCYRSVRCDTYKFLDVEVARRLKSLVKPLGNPLTLVNGDLQHRQEVEQSFKKDRRNAVMSQAMGEKELKKIACKGLTNLPGRQKASEKKDKML</sequence>
<dbReference type="EMBL" id="CAKKTJ010000324">
    <property type="protein sequence ID" value="CAH0480526.1"/>
    <property type="molecule type" value="Genomic_DNA"/>
</dbReference>